<name>X0UM69_9ZZZZ</name>
<evidence type="ECO:0000313" key="1">
    <source>
        <dbReference type="EMBL" id="GAG01423.1"/>
    </source>
</evidence>
<accession>X0UM69</accession>
<dbReference type="EMBL" id="BARS01029155">
    <property type="protein sequence ID" value="GAG01423.1"/>
    <property type="molecule type" value="Genomic_DNA"/>
</dbReference>
<feature type="non-terminal residue" evidence="1">
    <location>
        <position position="1"/>
    </location>
</feature>
<proteinExistence type="predicted"/>
<organism evidence="1">
    <name type="scientific">marine sediment metagenome</name>
    <dbReference type="NCBI Taxonomy" id="412755"/>
    <lineage>
        <taxon>unclassified sequences</taxon>
        <taxon>metagenomes</taxon>
        <taxon>ecological metagenomes</taxon>
    </lineage>
</organism>
<gene>
    <name evidence="1" type="ORF">S01H1_45604</name>
</gene>
<protein>
    <submittedName>
        <fullName evidence="1">Uncharacterized protein</fullName>
    </submittedName>
</protein>
<comment type="caution">
    <text evidence="1">The sequence shown here is derived from an EMBL/GenBank/DDBJ whole genome shotgun (WGS) entry which is preliminary data.</text>
</comment>
<reference evidence="1" key="1">
    <citation type="journal article" date="2014" name="Front. Microbiol.">
        <title>High frequency of phylogenetically diverse reductive dehalogenase-homologous genes in deep subseafloor sedimentary metagenomes.</title>
        <authorList>
            <person name="Kawai M."/>
            <person name="Futagami T."/>
            <person name="Toyoda A."/>
            <person name="Takaki Y."/>
            <person name="Nishi S."/>
            <person name="Hori S."/>
            <person name="Arai W."/>
            <person name="Tsubouchi T."/>
            <person name="Morono Y."/>
            <person name="Uchiyama I."/>
            <person name="Ito T."/>
            <person name="Fujiyama A."/>
            <person name="Inagaki F."/>
            <person name="Takami H."/>
        </authorList>
    </citation>
    <scope>NUCLEOTIDE SEQUENCE</scope>
    <source>
        <strain evidence="1">Expedition CK06-06</strain>
    </source>
</reference>
<feature type="non-terminal residue" evidence="1">
    <location>
        <position position="264"/>
    </location>
</feature>
<sequence length="264" mass="28022">TIAQDEAIAQLNASLKSTGRFTEQASQELQDYASALQQTSTFGDEAIITAQSLLLTFKQLGGDILKRTTQAVVDLSTKMGTDLKSSAIQLGKALNDPTTGLSMLTRVGITFSDSQKEVIKNLQKTGDLAGAQAVILEELESQFGGAAAAARDTLGGALKAVSNNFGDLLELTGDNSSGLTGALNDLADTLARPEVKEGFQTLATEAVNLLTTITQLPGAFGFLTDEVKQFFGVIDLADTVRWDEELQGVDEQLNLLYASQKKLD</sequence>
<dbReference type="AlphaFoldDB" id="X0UM69"/>